<dbReference type="InterPro" id="IPR013640">
    <property type="entry name" value="Vfa1"/>
</dbReference>
<gene>
    <name evidence="2" type="ORF">DAPK24_052890</name>
</gene>
<name>A0AAV5RAU7_PICKL</name>
<dbReference type="GO" id="GO:0007034">
    <property type="term" value="P:vacuolar transport"/>
    <property type="evidence" value="ECO:0007669"/>
    <property type="project" value="TreeGrafter"/>
</dbReference>
<accession>A0AAV5RAU7</accession>
<dbReference type="PANTHER" id="PTHR28218:SF1">
    <property type="entry name" value="VPS4-ASSOCIATED PROTEIN 1"/>
    <property type="match status" value="1"/>
</dbReference>
<proteinExistence type="predicted"/>
<dbReference type="GO" id="GO:0005768">
    <property type="term" value="C:endosome"/>
    <property type="evidence" value="ECO:0007669"/>
    <property type="project" value="TreeGrafter"/>
</dbReference>
<keyword evidence="3" id="KW-1185">Reference proteome</keyword>
<dbReference type="PANTHER" id="PTHR28218">
    <property type="entry name" value="VPS4-ASSOCIATED PROTEIN 1"/>
    <property type="match status" value="1"/>
</dbReference>
<reference evidence="2 3" key="1">
    <citation type="journal article" date="2023" name="Elife">
        <title>Identification of key yeast species and microbe-microbe interactions impacting larval growth of Drosophila in the wild.</title>
        <authorList>
            <person name="Mure A."/>
            <person name="Sugiura Y."/>
            <person name="Maeda R."/>
            <person name="Honda K."/>
            <person name="Sakurai N."/>
            <person name="Takahashi Y."/>
            <person name="Watada M."/>
            <person name="Katoh T."/>
            <person name="Gotoh A."/>
            <person name="Gotoh Y."/>
            <person name="Taniguchi I."/>
            <person name="Nakamura K."/>
            <person name="Hayashi T."/>
            <person name="Katayama T."/>
            <person name="Uemura T."/>
            <person name="Hattori Y."/>
        </authorList>
    </citation>
    <scope>NUCLEOTIDE SEQUENCE [LARGE SCALE GENOMIC DNA]</scope>
    <source>
        <strain evidence="2 3">PK-24</strain>
    </source>
</reference>
<evidence type="ECO:0000313" key="3">
    <source>
        <dbReference type="Proteomes" id="UP001378960"/>
    </source>
</evidence>
<dbReference type="Proteomes" id="UP001378960">
    <property type="component" value="Unassembled WGS sequence"/>
</dbReference>
<dbReference type="Pfam" id="PF08432">
    <property type="entry name" value="Vfa1"/>
    <property type="match status" value="1"/>
</dbReference>
<evidence type="ECO:0000313" key="2">
    <source>
        <dbReference type="EMBL" id="GMM48691.1"/>
    </source>
</evidence>
<dbReference type="EMBL" id="BTGB01000009">
    <property type="protein sequence ID" value="GMM48691.1"/>
    <property type="molecule type" value="Genomic_DNA"/>
</dbReference>
<evidence type="ECO:0000256" key="1">
    <source>
        <dbReference type="SAM" id="MobiDB-lite"/>
    </source>
</evidence>
<protein>
    <recommendedName>
        <fullName evidence="4">VPS4-associated protein 1</fullName>
    </recommendedName>
</protein>
<feature type="region of interest" description="Disordered" evidence="1">
    <location>
        <begin position="107"/>
        <end position="138"/>
    </location>
</feature>
<sequence length="213" mass="24995">MSELAPFRNAYEIRHVQTNAAKSCTVCYKPSDIVLITDNKKDWFYVCGSHLKDKNFSNLVYWNNEGKDVSNEWKEKCLAVEKAMKEVKKLEKGNEVKNKSSWLSWSKDKESKDDKDEKKSDKESDKEKGNDNLSEKDRKSADLANWRKELADAELQLKEFEKINTRYVLDSVFYKGRLMQEWKQRHANEIKEKLNNGTLFPSLEGVKSLRKEE</sequence>
<evidence type="ECO:0008006" key="4">
    <source>
        <dbReference type="Google" id="ProtNLM"/>
    </source>
</evidence>
<comment type="caution">
    <text evidence="2">The sequence shown here is derived from an EMBL/GenBank/DDBJ whole genome shotgun (WGS) entry which is preliminary data.</text>
</comment>
<organism evidence="2 3">
    <name type="scientific">Pichia kluyveri</name>
    <name type="common">Yeast</name>
    <dbReference type="NCBI Taxonomy" id="36015"/>
    <lineage>
        <taxon>Eukaryota</taxon>
        <taxon>Fungi</taxon>
        <taxon>Dikarya</taxon>
        <taxon>Ascomycota</taxon>
        <taxon>Saccharomycotina</taxon>
        <taxon>Pichiomycetes</taxon>
        <taxon>Pichiales</taxon>
        <taxon>Pichiaceae</taxon>
        <taxon>Pichia</taxon>
    </lineage>
</organism>
<dbReference type="AlphaFoldDB" id="A0AAV5RAU7"/>